<dbReference type="AlphaFoldDB" id="A0A1B0CSI0"/>
<name>A0A1B0CSI0_LUTLO</name>
<sequence length="82" mass="9901">MAPKEEDGLGQDILSHSEDFRENWLEYHEDRLQELRDEFFRTSCHFCGKEFPTALKSFCHERFCKEGSKERFTCKVINNYYP</sequence>
<dbReference type="VEuPathDB" id="VectorBase:LLOJ007829"/>
<evidence type="ECO:0000313" key="1">
    <source>
        <dbReference type="EnsemblMetazoa" id="LLOJ007829-PA"/>
    </source>
</evidence>
<dbReference type="EMBL" id="AJWK01026093">
    <property type="status" value="NOT_ANNOTATED_CDS"/>
    <property type="molecule type" value="Genomic_DNA"/>
</dbReference>
<accession>A0A1B0CSI0</accession>
<organism evidence="1 2">
    <name type="scientific">Lutzomyia longipalpis</name>
    <name type="common">Sand fly</name>
    <dbReference type="NCBI Taxonomy" id="7200"/>
    <lineage>
        <taxon>Eukaryota</taxon>
        <taxon>Metazoa</taxon>
        <taxon>Ecdysozoa</taxon>
        <taxon>Arthropoda</taxon>
        <taxon>Hexapoda</taxon>
        <taxon>Insecta</taxon>
        <taxon>Pterygota</taxon>
        <taxon>Neoptera</taxon>
        <taxon>Endopterygota</taxon>
        <taxon>Diptera</taxon>
        <taxon>Nematocera</taxon>
        <taxon>Psychodoidea</taxon>
        <taxon>Psychodidae</taxon>
        <taxon>Lutzomyia</taxon>
        <taxon>Lutzomyia</taxon>
    </lineage>
</organism>
<dbReference type="EnsemblMetazoa" id="LLOJ007829-RA">
    <property type="protein sequence ID" value="LLOJ007829-PA"/>
    <property type="gene ID" value="LLOJ007829"/>
</dbReference>
<dbReference type="VEuPathDB" id="VectorBase:LLONM1_004996"/>
<proteinExistence type="predicted"/>
<keyword evidence="2" id="KW-1185">Reference proteome</keyword>
<dbReference type="Proteomes" id="UP000092461">
    <property type="component" value="Unassembled WGS sequence"/>
</dbReference>
<reference evidence="1" key="1">
    <citation type="submission" date="2020-05" db="UniProtKB">
        <authorList>
            <consortium name="EnsemblMetazoa"/>
        </authorList>
    </citation>
    <scope>IDENTIFICATION</scope>
    <source>
        <strain evidence="1">Jacobina</strain>
    </source>
</reference>
<protein>
    <submittedName>
        <fullName evidence="1">Uncharacterized protein</fullName>
    </submittedName>
</protein>
<evidence type="ECO:0000313" key="2">
    <source>
        <dbReference type="Proteomes" id="UP000092461"/>
    </source>
</evidence>